<evidence type="ECO:0000256" key="1">
    <source>
        <dbReference type="SAM" id="Coils"/>
    </source>
</evidence>
<comment type="caution">
    <text evidence="3">The sequence shown here is derived from an EMBL/GenBank/DDBJ whole genome shotgun (WGS) entry which is preliminary data.</text>
</comment>
<dbReference type="Proteomes" id="UP000078046">
    <property type="component" value="Unassembled WGS sequence"/>
</dbReference>
<dbReference type="SUPFAM" id="SSF50729">
    <property type="entry name" value="PH domain-like"/>
    <property type="match status" value="1"/>
</dbReference>
<accession>A0A177BC03</accession>
<reference evidence="3 4" key="1">
    <citation type="submission" date="2016-04" db="EMBL/GenBank/DDBJ databases">
        <title>The genome of Intoshia linei affirms orthonectids as highly simplified spiralians.</title>
        <authorList>
            <person name="Mikhailov K.V."/>
            <person name="Slusarev G.S."/>
            <person name="Nikitin M.A."/>
            <person name="Logacheva M.D."/>
            <person name="Penin A."/>
            <person name="Aleoshin V."/>
            <person name="Panchin Y.V."/>
        </authorList>
    </citation>
    <scope>NUCLEOTIDE SEQUENCE [LARGE SCALE GENOMIC DNA]</scope>
    <source>
        <strain evidence="3">Intl2013</strain>
        <tissue evidence="3">Whole animal</tissue>
    </source>
</reference>
<keyword evidence="1" id="KW-0175">Coiled coil</keyword>
<dbReference type="InterPro" id="IPR000697">
    <property type="entry name" value="WH1/EVH1_dom"/>
</dbReference>
<dbReference type="Pfam" id="PF00568">
    <property type="entry name" value="WH1"/>
    <property type="match status" value="1"/>
</dbReference>
<dbReference type="Gene3D" id="2.30.29.30">
    <property type="entry name" value="Pleckstrin-homology domain (PH domain)/Phosphotyrosine-binding domain (PTB)"/>
    <property type="match status" value="1"/>
</dbReference>
<sequence>MTSQVRDNERLYQETTGTITLYANKSWEVYGSGIKVTKSTCASNVWCVRLVYSTQKENYIIYGIKKNENEISFEIEMSRSDKCSQATPVFIHYAHSMENVYGFLFTNEKESATFYKEVKATLSNLQNNVTSSMARNKNEERSSVLKSSLIQKQENEVKSSLPQPLVSKSFIPSNIEVASNPTPISAPQVNAPPPVAGPPQVKVGIKANQNQNSSFASSIAGGNKLKPVKQKSIDQPKETNSFMDEMAMKLKKRQQNSIITGDLPKTTTEEVKSNGAHFLNKTKPISDNKANTSMENVKKYSDAWTGPAYKNNQSDSPNSNYKLGKQDVQQILNELQNIKIEIKQDIANTKNELIECNLY</sequence>
<dbReference type="InterPro" id="IPR011993">
    <property type="entry name" value="PH-like_dom_sf"/>
</dbReference>
<name>A0A177BC03_9BILA</name>
<dbReference type="AlphaFoldDB" id="A0A177BC03"/>
<gene>
    <name evidence="3" type="ORF">A3Q56_01024</name>
</gene>
<organism evidence="3 4">
    <name type="scientific">Intoshia linei</name>
    <dbReference type="NCBI Taxonomy" id="1819745"/>
    <lineage>
        <taxon>Eukaryota</taxon>
        <taxon>Metazoa</taxon>
        <taxon>Spiralia</taxon>
        <taxon>Lophotrochozoa</taxon>
        <taxon>Mesozoa</taxon>
        <taxon>Orthonectida</taxon>
        <taxon>Rhopaluridae</taxon>
        <taxon>Intoshia</taxon>
    </lineage>
</organism>
<evidence type="ECO:0000259" key="2">
    <source>
        <dbReference type="PROSITE" id="PS50229"/>
    </source>
</evidence>
<evidence type="ECO:0000313" key="3">
    <source>
        <dbReference type="EMBL" id="OAF71172.1"/>
    </source>
</evidence>
<protein>
    <recommendedName>
        <fullName evidence="2">WH1 domain-containing protein</fullName>
    </recommendedName>
</protein>
<feature type="domain" description="WH1" evidence="2">
    <location>
        <begin position="1"/>
        <end position="125"/>
    </location>
</feature>
<evidence type="ECO:0000313" key="4">
    <source>
        <dbReference type="Proteomes" id="UP000078046"/>
    </source>
</evidence>
<feature type="coiled-coil region" evidence="1">
    <location>
        <begin position="325"/>
        <end position="352"/>
    </location>
</feature>
<dbReference type="PROSITE" id="PS50229">
    <property type="entry name" value="WH1"/>
    <property type="match status" value="1"/>
</dbReference>
<keyword evidence="4" id="KW-1185">Reference proteome</keyword>
<dbReference type="EMBL" id="LWCA01000074">
    <property type="protein sequence ID" value="OAF71172.1"/>
    <property type="molecule type" value="Genomic_DNA"/>
</dbReference>
<proteinExistence type="predicted"/>